<dbReference type="EMBL" id="JBBNAF010000004">
    <property type="protein sequence ID" value="KAK9151742.1"/>
    <property type="molecule type" value="Genomic_DNA"/>
</dbReference>
<evidence type="ECO:0000313" key="2">
    <source>
        <dbReference type="EMBL" id="KAK9151742.1"/>
    </source>
</evidence>
<comment type="caution">
    <text evidence="2">The sequence shown here is derived from an EMBL/GenBank/DDBJ whole genome shotgun (WGS) entry which is preliminary data.</text>
</comment>
<accession>A0AAP0KI63</accession>
<dbReference type="Pfam" id="PF02458">
    <property type="entry name" value="Transferase"/>
    <property type="match status" value="1"/>
</dbReference>
<proteinExistence type="inferred from homology"/>
<dbReference type="PANTHER" id="PTHR31642:SF278">
    <property type="entry name" value="TRYPTAMINE HYDROXYCINNAMOYLTRANSFERASE 1"/>
    <property type="match status" value="1"/>
</dbReference>
<keyword evidence="3" id="KW-1185">Reference proteome</keyword>
<dbReference type="PANTHER" id="PTHR31642">
    <property type="entry name" value="TRICHOTHECENE 3-O-ACETYLTRANSFERASE"/>
    <property type="match status" value="1"/>
</dbReference>
<dbReference type="Proteomes" id="UP001420932">
    <property type="component" value="Unassembled WGS sequence"/>
</dbReference>
<comment type="similarity">
    <text evidence="1">Belongs to the plant acyltransferase family.</text>
</comment>
<evidence type="ECO:0000313" key="3">
    <source>
        <dbReference type="Proteomes" id="UP001420932"/>
    </source>
</evidence>
<name>A0AAP0KI63_9MAGN</name>
<evidence type="ECO:0000256" key="1">
    <source>
        <dbReference type="ARBA" id="ARBA00009861"/>
    </source>
</evidence>
<reference evidence="2 3" key="1">
    <citation type="submission" date="2024-01" db="EMBL/GenBank/DDBJ databases">
        <title>Genome assemblies of Stephania.</title>
        <authorList>
            <person name="Yang L."/>
        </authorList>
    </citation>
    <scope>NUCLEOTIDE SEQUENCE [LARGE SCALE GENOMIC DNA]</scope>
    <source>
        <strain evidence="2">YNDBR</strain>
        <tissue evidence="2">Leaf</tissue>
    </source>
</reference>
<organism evidence="2 3">
    <name type="scientific">Stephania yunnanensis</name>
    <dbReference type="NCBI Taxonomy" id="152371"/>
    <lineage>
        <taxon>Eukaryota</taxon>
        <taxon>Viridiplantae</taxon>
        <taxon>Streptophyta</taxon>
        <taxon>Embryophyta</taxon>
        <taxon>Tracheophyta</taxon>
        <taxon>Spermatophyta</taxon>
        <taxon>Magnoliopsida</taxon>
        <taxon>Ranunculales</taxon>
        <taxon>Menispermaceae</taxon>
        <taxon>Menispermoideae</taxon>
        <taxon>Cissampelideae</taxon>
        <taxon>Stephania</taxon>
    </lineage>
</organism>
<dbReference type="GO" id="GO:0016747">
    <property type="term" value="F:acyltransferase activity, transferring groups other than amino-acyl groups"/>
    <property type="evidence" value="ECO:0007669"/>
    <property type="project" value="TreeGrafter"/>
</dbReference>
<dbReference type="AlphaFoldDB" id="A0AAP0KI63"/>
<dbReference type="InterPro" id="IPR050317">
    <property type="entry name" value="Plant_Fungal_Acyltransferase"/>
</dbReference>
<dbReference type="InterPro" id="IPR023213">
    <property type="entry name" value="CAT-like_dom_sf"/>
</dbReference>
<protein>
    <submittedName>
        <fullName evidence="2">Uncharacterized protein</fullName>
    </submittedName>
</protein>
<gene>
    <name evidence="2" type="ORF">Syun_010051</name>
</gene>
<dbReference type="Gene3D" id="3.30.559.10">
    <property type="entry name" value="Chloramphenicol acetyltransferase-like domain"/>
    <property type="match status" value="2"/>
</dbReference>
<sequence length="246" mass="28038">MRFQFHDKLDFGGEVCVLSTLQTAFHPSNLHAEWLFIFLPASEGRFSKSRSIYSDSQGRTCIALNNAGIRVTETYLHTTISEHLPFEPSKEVSHLLPSSIEGIKELLQIQLNRYACGGLVIGLTAHHRVYDGQSMSGFFIVWARLVRGLDIDPLPYLDRHKILVPRNPPIIEFDHHSVEFRKTTNTLPDTPIPSSPIQGFSISFSNEFINKLKVKVQNENQTVFRGYSTFECLLAHVWKKLTQARE</sequence>